<evidence type="ECO:0000313" key="3">
    <source>
        <dbReference type="Proteomes" id="UP000241546"/>
    </source>
</evidence>
<organism evidence="2 3">
    <name type="scientific">Trichoderma citrinoviride</name>
    <dbReference type="NCBI Taxonomy" id="58853"/>
    <lineage>
        <taxon>Eukaryota</taxon>
        <taxon>Fungi</taxon>
        <taxon>Dikarya</taxon>
        <taxon>Ascomycota</taxon>
        <taxon>Pezizomycotina</taxon>
        <taxon>Sordariomycetes</taxon>
        <taxon>Hypocreomycetidae</taxon>
        <taxon>Hypocreales</taxon>
        <taxon>Hypocreaceae</taxon>
        <taxon>Trichoderma</taxon>
    </lineage>
</organism>
<feature type="compositionally biased region" description="Polar residues" evidence="1">
    <location>
        <begin position="114"/>
        <end position="125"/>
    </location>
</feature>
<evidence type="ECO:0000313" key="2">
    <source>
        <dbReference type="EMBL" id="PTB61676.1"/>
    </source>
</evidence>
<dbReference type="AlphaFoldDB" id="A0A2T4AX81"/>
<dbReference type="EMBL" id="KZ680236">
    <property type="protein sequence ID" value="PTB61676.1"/>
    <property type="molecule type" value="Genomic_DNA"/>
</dbReference>
<proteinExistence type="predicted"/>
<name>A0A2T4AX81_9HYPO</name>
<dbReference type="GeneID" id="36601878"/>
<feature type="region of interest" description="Disordered" evidence="1">
    <location>
        <begin position="114"/>
        <end position="159"/>
    </location>
</feature>
<keyword evidence="3" id="KW-1185">Reference proteome</keyword>
<accession>A0A2T4AX81</accession>
<gene>
    <name evidence="2" type="ORF">BBK36DRAFT_1145496</name>
</gene>
<protein>
    <submittedName>
        <fullName evidence="2">Uncharacterized protein</fullName>
    </submittedName>
</protein>
<sequence length="159" mass="18401">MAPDSQFSRQNWRVEDWQVYAPFTLKWKLPPFTPHLFERSECFAEKVLPERQLYVVQFTFLRLELELQESELQKGERSVLDDLSVLEEEALQGPVPECQLVFREPQKELEGSTLSSTYFEGSVGQTDEDVVRPNRSYPKSPCGPASNVTRESNFYGMNS</sequence>
<feature type="compositionally biased region" description="Polar residues" evidence="1">
    <location>
        <begin position="146"/>
        <end position="159"/>
    </location>
</feature>
<dbReference type="RefSeq" id="XP_024744996.1">
    <property type="nucleotide sequence ID" value="XM_024893760.1"/>
</dbReference>
<evidence type="ECO:0000256" key="1">
    <source>
        <dbReference type="SAM" id="MobiDB-lite"/>
    </source>
</evidence>
<dbReference type="Proteomes" id="UP000241546">
    <property type="component" value="Unassembled WGS sequence"/>
</dbReference>
<reference evidence="3" key="1">
    <citation type="submission" date="2016-07" db="EMBL/GenBank/DDBJ databases">
        <title>Multiple horizontal gene transfer events from other fungi enriched the ability of initially mycotrophic Trichoderma (Ascomycota) to feed on dead plant biomass.</title>
        <authorList>
            <consortium name="DOE Joint Genome Institute"/>
            <person name="Atanasova L."/>
            <person name="Chenthamara K."/>
            <person name="Zhang J."/>
            <person name="Grujic M."/>
            <person name="Henrissat B."/>
            <person name="Kuo A."/>
            <person name="Aerts A."/>
            <person name="Salamov A."/>
            <person name="Lipzen A."/>
            <person name="Labutti K."/>
            <person name="Barry K."/>
            <person name="Miao Y."/>
            <person name="Rahimi M.J."/>
            <person name="Shen Q."/>
            <person name="Grigoriev I.V."/>
            <person name="Kubicek C.P."/>
            <person name="Druzhinina I.S."/>
        </authorList>
    </citation>
    <scope>NUCLEOTIDE SEQUENCE [LARGE SCALE GENOMIC DNA]</scope>
    <source>
        <strain evidence="3">TUCIM 6016</strain>
    </source>
</reference>